<sequence length="167" mass="18380">MKKYLPVLLLAALSACGGQPAENVEQPPKPEFTVKFLDISVLVPKLPLGEPKISEGQDGEKTYRYPINGLPEDNFVEISGKFPENMHAVNGRCMEDPAAGWAQGSVCRDLFDKLTAAVTAKPDIIGNYLLSHGGLQPVSEQRTYGAVQDGRFVFDVDRKGMFSLRRR</sequence>
<feature type="signal peptide" evidence="1">
    <location>
        <begin position="1"/>
        <end position="21"/>
    </location>
</feature>
<organism evidence="2 3">
    <name type="scientific">Neisseria elongata</name>
    <dbReference type="NCBI Taxonomy" id="495"/>
    <lineage>
        <taxon>Bacteria</taxon>
        <taxon>Pseudomonadati</taxon>
        <taxon>Pseudomonadota</taxon>
        <taxon>Betaproteobacteria</taxon>
        <taxon>Neisseriales</taxon>
        <taxon>Neisseriaceae</taxon>
        <taxon>Neisseria</taxon>
    </lineage>
</organism>
<accession>A0A378U1V8</accession>
<dbReference type="AlphaFoldDB" id="A0A378U1V8"/>
<evidence type="ECO:0000256" key="1">
    <source>
        <dbReference type="SAM" id="SignalP"/>
    </source>
</evidence>
<dbReference type="EMBL" id="UGQW01000002">
    <property type="protein sequence ID" value="STZ68153.1"/>
    <property type="molecule type" value="Genomic_DNA"/>
</dbReference>
<evidence type="ECO:0008006" key="4">
    <source>
        <dbReference type="Google" id="ProtNLM"/>
    </source>
</evidence>
<reference evidence="2 3" key="1">
    <citation type="submission" date="2018-06" db="EMBL/GenBank/DDBJ databases">
        <authorList>
            <consortium name="Pathogen Informatics"/>
            <person name="Doyle S."/>
        </authorList>
    </citation>
    <scope>NUCLEOTIDE SEQUENCE [LARGE SCALE GENOMIC DNA]</scope>
    <source>
        <strain evidence="2 3">NCTC10660</strain>
    </source>
</reference>
<evidence type="ECO:0000313" key="3">
    <source>
        <dbReference type="Proteomes" id="UP000254927"/>
    </source>
</evidence>
<proteinExistence type="predicted"/>
<dbReference type="GeneID" id="93352637"/>
<gene>
    <name evidence="2" type="ORF">NCTC10660_01659</name>
</gene>
<keyword evidence="1" id="KW-0732">Signal</keyword>
<dbReference type="PROSITE" id="PS51257">
    <property type="entry name" value="PROKAR_LIPOPROTEIN"/>
    <property type="match status" value="1"/>
</dbReference>
<dbReference type="RefSeq" id="WP_074897443.1">
    <property type="nucleotide sequence ID" value="NZ_CP031252.1"/>
</dbReference>
<protein>
    <recommendedName>
        <fullName evidence="4">Lipoprotein</fullName>
    </recommendedName>
</protein>
<evidence type="ECO:0000313" key="2">
    <source>
        <dbReference type="EMBL" id="STZ68153.1"/>
    </source>
</evidence>
<feature type="chain" id="PRO_5016855203" description="Lipoprotein" evidence="1">
    <location>
        <begin position="22"/>
        <end position="167"/>
    </location>
</feature>
<dbReference type="Proteomes" id="UP000254927">
    <property type="component" value="Unassembled WGS sequence"/>
</dbReference>
<name>A0A378U1V8_NEIEL</name>